<proteinExistence type="predicted"/>
<dbReference type="EMBL" id="ASHM01103220">
    <property type="protein sequence ID" value="PNX67800.1"/>
    <property type="molecule type" value="Genomic_DNA"/>
</dbReference>
<dbReference type="Proteomes" id="UP000236291">
    <property type="component" value="Unassembled WGS sequence"/>
</dbReference>
<protein>
    <submittedName>
        <fullName evidence="1">Uncharacterized protein</fullName>
    </submittedName>
</protein>
<sequence length="81" mass="9015">GSTSASNNNVNNSAYSEVINPTFKSSDGKYSRKFPLHSKYIGVQRLDFEDDTQGSSVDVDNNVDHFKSTCYAASEIERIYP</sequence>
<gene>
    <name evidence="1" type="ORF">L195_g055822</name>
</gene>
<comment type="caution">
    <text evidence="1">The sequence shown here is derived from an EMBL/GenBank/DDBJ whole genome shotgun (WGS) entry which is preliminary data.</text>
</comment>
<reference evidence="1 2" key="2">
    <citation type="journal article" date="2017" name="Front. Plant Sci.">
        <title>Gene Classification and Mining of Molecular Markers Useful in Red Clover (Trifolium pratense) Breeding.</title>
        <authorList>
            <person name="Istvanek J."/>
            <person name="Dluhosova J."/>
            <person name="Dluhos P."/>
            <person name="Patkova L."/>
            <person name="Nedelnik J."/>
            <person name="Repkova J."/>
        </authorList>
    </citation>
    <scope>NUCLEOTIDE SEQUENCE [LARGE SCALE GENOMIC DNA]</scope>
    <source>
        <strain evidence="2">cv. Tatra</strain>
        <tissue evidence="1">Young leaves</tissue>
    </source>
</reference>
<evidence type="ECO:0000313" key="1">
    <source>
        <dbReference type="EMBL" id="PNX67800.1"/>
    </source>
</evidence>
<evidence type="ECO:0000313" key="2">
    <source>
        <dbReference type="Proteomes" id="UP000236291"/>
    </source>
</evidence>
<feature type="non-terminal residue" evidence="1">
    <location>
        <position position="1"/>
    </location>
</feature>
<name>A0A2K3KNE4_TRIPR</name>
<dbReference type="AlphaFoldDB" id="A0A2K3KNE4"/>
<reference evidence="1 2" key="1">
    <citation type="journal article" date="2014" name="Am. J. Bot.">
        <title>Genome assembly and annotation for red clover (Trifolium pratense; Fabaceae).</title>
        <authorList>
            <person name="Istvanek J."/>
            <person name="Jaros M."/>
            <person name="Krenek A."/>
            <person name="Repkova J."/>
        </authorList>
    </citation>
    <scope>NUCLEOTIDE SEQUENCE [LARGE SCALE GENOMIC DNA]</scope>
    <source>
        <strain evidence="2">cv. Tatra</strain>
        <tissue evidence="1">Young leaves</tissue>
    </source>
</reference>
<accession>A0A2K3KNE4</accession>
<organism evidence="1 2">
    <name type="scientific">Trifolium pratense</name>
    <name type="common">Red clover</name>
    <dbReference type="NCBI Taxonomy" id="57577"/>
    <lineage>
        <taxon>Eukaryota</taxon>
        <taxon>Viridiplantae</taxon>
        <taxon>Streptophyta</taxon>
        <taxon>Embryophyta</taxon>
        <taxon>Tracheophyta</taxon>
        <taxon>Spermatophyta</taxon>
        <taxon>Magnoliopsida</taxon>
        <taxon>eudicotyledons</taxon>
        <taxon>Gunneridae</taxon>
        <taxon>Pentapetalae</taxon>
        <taxon>rosids</taxon>
        <taxon>fabids</taxon>
        <taxon>Fabales</taxon>
        <taxon>Fabaceae</taxon>
        <taxon>Papilionoideae</taxon>
        <taxon>50 kb inversion clade</taxon>
        <taxon>NPAAA clade</taxon>
        <taxon>Hologalegina</taxon>
        <taxon>IRL clade</taxon>
        <taxon>Trifolieae</taxon>
        <taxon>Trifolium</taxon>
    </lineage>
</organism>